<evidence type="ECO:0000256" key="3">
    <source>
        <dbReference type="PROSITE-ProRule" id="PRU10007"/>
    </source>
</evidence>
<dbReference type="FunFam" id="3.40.605.10:FF:000007">
    <property type="entry name" value="NAD/NADP-dependent betaine aldehyde dehydrogenase"/>
    <property type="match status" value="1"/>
</dbReference>
<accession>Q1LBV2</accession>
<dbReference type="PROSITE" id="PS00687">
    <property type="entry name" value="ALDEHYDE_DEHYDR_GLU"/>
    <property type="match status" value="1"/>
</dbReference>
<evidence type="ECO:0000256" key="2">
    <source>
        <dbReference type="ARBA" id="ARBA00023002"/>
    </source>
</evidence>
<evidence type="ECO:0000256" key="1">
    <source>
        <dbReference type="ARBA" id="ARBA00009986"/>
    </source>
</evidence>
<evidence type="ECO:0000313" key="6">
    <source>
        <dbReference type="EMBL" id="ABF12374.1"/>
    </source>
</evidence>
<dbReference type="HOGENOM" id="CLU_005391_0_0_4"/>
<dbReference type="InterPro" id="IPR015590">
    <property type="entry name" value="Aldehyde_DH_dom"/>
</dbReference>
<evidence type="ECO:0000259" key="5">
    <source>
        <dbReference type="Pfam" id="PF00171"/>
    </source>
</evidence>
<dbReference type="CDD" id="cd07106">
    <property type="entry name" value="ALDH_AldA-AAD23400"/>
    <property type="match status" value="1"/>
</dbReference>
<dbReference type="GO" id="GO:0004029">
    <property type="term" value="F:aldehyde dehydrogenase (NAD+) activity"/>
    <property type="evidence" value="ECO:0007669"/>
    <property type="project" value="UniProtKB-EC"/>
</dbReference>
<reference evidence="7" key="1">
    <citation type="journal article" date="2010" name="PLoS ONE">
        <title>The complete genome sequence of Cupriavidus metallidurans strain CH34, a master survivalist in harsh and anthropogenic environments.</title>
        <authorList>
            <person name="Janssen P.J."/>
            <person name="Van Houdt R."/>
            <person name="Moors H."/>
            <person name="Monsieurs P."/>
            <person name="Morin N."/>
            <person name="Michaux A."/>
            <person name="Benotmane M.A."/>
            <person name="Leys N."/>
            <person name="Vallaeys T."/>
            <person name="Lapidus A."/>
            <person name="Monchy S."/>
            <person name="Medigue C."/>
            <person name="Taghavi S."/>
            <person name="McCorkle S."/>
            <person name="Dunn J."/>
            <person name="van der Lelie D."/>
            <person name="Mergeay M."/>
        </authorList>
    </citation>
    <scope>NUCLEOTIDE SEQUENCE [LARGE SCALE GENOMIC DNA]</scope>
    <source>
        <strain evidence="7">ATCC 43123 / DSM 2839 / NBRC 102507 / CH34</strain>
    </source>
</reference>
<dbReference type="InterPro" id="IPR016162">
    <property type="entry name" value="Ald_DH_N"/>
</dbReference>
<keyword evidence="6" id="KW-0614">Plasmid</keyword>
<dbReference type="Pfam" id="PF00171">
    <property type="entry name" value="Aldedh"/>
    <property type="match status" value="1"/>
</dbReference>
<dbReference type="Gene3D" id="3.40.309.10">
    <property type="entry name" value="Aldehyde Dehydrogenase, Chain A, domain 2"/>
    <property type="match status" value="1"/>
</dbReference>
<dbReference type="InterPro" id="IPR016160">
    <property type="entry name" value="Ald_DH_CS_CYS"/>
</dbReference>
<dbReference type="AlphaFoldDB" id="Q1LBV2"/>
<dbReference type="EMBL" id="CP000353">
    <property type="protein sequence ID" value="ABF12374.1"/>
    <property type="molecule type" value="Genomic_DNA"/>
</dbReference>
<protein>
    <submittedName>
        <fullName evidence="6">Aldehyde dehydrogenase</fullName>
        <ecNumber evidence="6">1.2.1.3</ecNumber>
    </submittedName>
</protein>
<dbReference type="InterPro" id="IPR016163">
    <property type="entry name" value="Ald_DH_C"/>
</dbReference>
<dbReference type="SUPFAM" id="SSF53720">
    <property type="entry name" value="ALDH-like"/>
    <property type="match status" value="1"/>
</dbReference>
<dbReference type="InterPro" id="IPR016161">
    <property type="entry name" value="Ald_DH/histidinol_DH"/>
</dbReference>
<dbReference type="PROSITE" id="PS00070">
    <property type="entry name" value="ALDEHYDE_DEHYDR_CYS"/>
    <property type="match status" value="1"/>
</dbReference>
<organism evidence="6 7">
    <name type="scientific">Cupriavidus metallidurans (strain ATCC 43123 / DSM 2839 / NBRC 102507 / CH34)</name>
    <name type="common">Ralstonia metallidurans</name>
    <dbReference type="NCBI Taxonomy" id="266264"/>
    <lineage>
        <taxon>Bacteria</taxon>
        <taxon>Pseudomonadati</taxon>
        <taxon>Pseudomonadota</taxon>
        <taxon>Betaproteobacteria</taxon>
        <taxon>Burkholderiales</taxon>
        <taxon>Burkholderiaceae</taxon>
        <taxon>Cupriavidus</taxon>
    </lineage>
</organism>
<evidence type="ECO:0000313" key="7">
    <source>
        <dbReference type="Proteomes" id="UP000002429"/>
    </source>
</evidence>
<dbReference type="InterPro" id="IPR044086">
    <property type="entry name" value="LUC3-like"/>
</dbReference>
<dbReference type="eggNOG" id="COG1012">
    <property type="taxonomic scope" value="Bacteria"/>
</dbReference>
<dbReference type="InterPro" id="IPR029510">
    <property type="entry name" value="Ald_DH_CS_GLU"/>
</dbReference>
<dbReference type="EC" id="1.2.1.3" evidence="6"/>
<geneLocation type="plasmid" evidence="6 7">
    <name>megaplasmid</name>
</geneLocation>
<dbReference type="Proteomes" id="UP000002429">
    <property type="component" value="Plasmid megaplasmid"/>
</dbReference>
<comment type="similarity">
    <text evidence="1 4">Belongs to the aldehyde dehydrogenase family.</text>
</comment>
<sequence>MTTLQGTPVASSFPMTIDGTSIDTPSTIEVVNPATGEVFAQAPDCNAEMLDAAVSAARNALPSWAKTTWAERQELLGRIGSVYLAHQEELARLLTAEQGKPLSRARTEVAGAAYWFAEFARMTLPDLIVQDNDQAYIVVRRVPVGVVGAMVPWNYPVILAAWKIAPALLTGNTLVLKPSPFTPLVTLRVGELMRDVLPPGVLNIVSGGDSLGPRMSAHPGFDKLSFTGSTVTGKRVMESASKDLKRLTLELGGNDAAIVMPDVDIEEVATKLFWGAFVNSGQICIAAKRVFIHESIYDKFSEVLVRLAKSTPMGPGDRDGVELGPVQNRAQFDRLCGLLQDCKDRGFNLLTGGEVEKGPGLFFPVTLVDNPSDDSRIVREEPFGPILPLLKFRSIPEVIERANASEYGLAGSVWCRDESIAMDIARRLQTGTVWINQIQAVTPHTPMAGHKQSGLGVENGEEGLASYTLPQTLSVKRAA</sequence>
<dbReference type="KEGG" id="rme:Rmet_5515"/>
<dbReference type="Gene3D" id="3.40.605.10">
    <property type="entry name" value="Aldehyde Dehydrogenase, Chain A, domain 1"/>
    <property type="match status" value="1"/>
</dbReference>
<proteinExistence type="inferred from homology"/>
<feature type="active site" evidence="3">
    <location>
        <position position="250"/>
    </location>
</feature>
<name>Q1LBV2_CUPMC</name>
<keyword evidence="7" id="KW-1185">Reference proteome</keyword>
<dbReference type="FunFam" id="3.40.309.10:FF:000009">
    <property type="entry name" value="Aldehyde dehydrogenase A"/>
    <property type="match status" value="1"/>
</dbReference>
<keyword evidence="2 4" id="KW-0560">Oxidoreductase</keyword>
<feature type="domain" description="Aldehyde dehydrogenase" evidence="5">
    <location>
        <begin position="26"/>
        <end position="471"/>
    </location>
</feature>
<gene>
    <name evidence="6" type="ordered locus">Rmet_5515</name>
</gene>
<dbReference type="PANTHER" id="PTHR11699">
    <property type="entry name" value="ALDEHYDE DEHYDROGENASE-RELATED"/>
    <property type="match status" value="1"/>
</dbReference>
<evidence type="ECO:0000256" key="4">
    <source>
        <dbReference type="RuleBase" id="RU003345"/>
    </source>
</evidence>
<dbReference type="RefSeq" id="WP_011519918.1">
    <property type="nucleotide sequence ID" value="NC_007974.2"/>
</dbReference>